<comment type="caution">
    <text evidence="1">The sequence shown here is derived from an EMBL/GenBank/DDBJ whole genome shotgun (WGS) entry which is preliminary data.</text>
</comment>
<proteinExistence type="predicted"/>
<evidence type="ECO:0000313" key="1">
    <source>
        <dbReference type="EMBL" id="TYT74730.1"/>
    </source>
</evidence>
<dbReference type="Proteomes" id="UP000321899">
    <property type="component" value="Unassembled WGS sequence"/>
</dbReference>
<sequence>MPPEGPEPHWGCREKRYGRDFGCQARFFPQILHQIYPHPSCGVSGDFFQPSTGRWGFKNNYLCGSWYDASPLTAPGGFRLPTIEELRSLAPYDLKVFPSEGWFWSASSISSDSGFAWNFFFINGLAGQGSKKRIGHARLVRVGQ</sequence>
<dbReference type="OrthoDB" id="9793251at2"/>
<dbReference type="EMBL" id="VDMB01000009">
    <property type="protein sequence ID" value="TYT74730.1"/>
    <property type="molecule type" value="Genomic_DNA"/>
</dbReference>
<reference evidence="1 2" key="1">
    <citation type="submission" date="2019-06" db="EMBL/GenBank/DDBJ databases">
        <title>Desulfobotulus mexicanus sp. nov., a novel sulfate-reducing bacterium isolated from the sediment of an alkaline crater lake in Mexico.</title>
        <authorList>
            <person name="Hirschler-Rea A."/>
        </authorList>
    </citation>
    <scope>NUCLEOTIDE SEQUENCE [LARGE SCALE GENOMIC DNA]</scope>
    <source>
        <strain evidence="1 2">PAR22N</strain>
    </source>
</reference>
<accession>A0A5Q4VEZ0</accession>
<gene>
    <name evidence="1" type="ORF">FIM25_08860</name>
</gene>
<organism evidence="1 2">
    <name type="scientific">Desulfobotulus mexicanus</name>
    <dbReference type="NCBI Taxonomy" id="2586642"/>
    <lineage>
        <taxon>Bacteria</taxon>
        <taxon>Pseudomonadati</taxon>
        <taxon>Thermodesulfobacteriota</taxon>
        <taxon>Desulfobacteria</taxon>
        <taxon>Desulfobacterales</taxon>
        <taxon>Desulfobacteraceae</taxon>
        <taxon>Desulfobotulus</taxon>
    </lineage>
</organism>
<dbReference type="AlphaFoldDB" id="A0A5Q4VEZ0"/>
<name>A0A5Q4VEZ0_9BACT</name>
<protein>
    <submittedName>
        <fullName evidence="1">DUF1566 domain-containing protein</fullName>
    </submittedName>
</protein>
<evidence type="ECO:0000313" key="2">
    <source>
        <dbReference type="Proteomes" id="UP000321899"/>
    </source>
</evidence>
<keyword evidence="2" id="KW-1185">Reference proteome</keyword>